<keyword evidence="4" id="KW-0560">Oxidoreductase</keyword>
<protein>
    <submittedName>
        <fullName evidence="7">Precorrin-3B synthase</fullName>
    </submittedName>
</protein>
<dbReference type="InterPro" id="IPR045854">
    <property type="entry name" value="NO2/SO3_Rdtase_4Fe4S_sf"/>
</dbReference>
<evidence type="ECO:0000256" key="2">
    <source>
        <dbReference type="ARBA" id="ARBA00022617"/>
    </source>
</evidence>
<dbReference type="Proteomes" id="UP000199494">
    <property type="component" value="Unassembled WGS sequence"/>
</dbReference>
<keyword evidence="5" id="KW-0408">Iron</keyword>
<evidence type="ECO:0000256" key="4">
    <source>
        <dbReference type="ARBA" id="ARBA00023002"/>
    </source>
</evidence>
<organism evidence="7 8">
    <name type="scientific">Prauserella marina</name>
    <dbReference type="NCBI Taxonomy" id="530584"/>
    <lineage>
        <taxon>Bacteria</taxon>
        <taxon>Bacillati</taxon>
        <taxon>Actinomycetota</taxon>
        <taxon>Actinomycetes</taxon>
        <taxon>Pseudonocardiales</taxon>
        <taxon>Pseudonocardiaceae</taxon>
        <taxon>Prauserella</taxon>
    </lineage>
</organism>
<evidence type="ECO:0000256" key="6">
    <source>
        <dbReference type="ARBA" id="ARBA00023014"/>
    </source>
</evidence>
<dbReference type="InterPro" id="IPR036136">
    <property type="entry name" value="Nit/Sulf_reduc_fer-like_dom_sf"/>
</dbReference>
<dbReference type="SUPFAM" id="SSF56014">
    <property type="entry name" value="Nitrite and sulphite reductase 4Fe-4S domain-like"/>
    <property type="match status" value="2"/>
</dbReference>
<dbReference type="Pfam" id="PF03460">
    <property type="entry name" value="NIR_SIR_ferr"/>
    <property type="match status" value="1"/>
</dbReference>
<gene>
    <name evidence="7" type="ORF">SAMN05421630_102220</name>
</gene>
<keyword evidence="2" id="KW-0349">Heme</keyword>
<dbReference type="GO" id="GO:0016491">
    <property type="term" value="F:oxidoreductase activity"/>
    <property type="evidence" value="ECO:0007669"/>
    <property type="project" value="UniProtKB-KW"/>
</dbReference>
<dbReference type="GO" id="GO:0051539">
    <property type="term" value="F:4 iron, 4 sulfur cluster binding"/>
    <property type="evidence" value="ECO:0007669"/>
    <property type="project" value="UniProtKB-KW"/>
</dbReference>
<sequence>MPGGHPVKVIHREVTSYSGGVPGSPPVPDRVRADACPGVFATHPAKDGLLARVRLPGGALTGAQAIAVAECAETLGDGAIHLTSRANLQLRAVRDEGKLVAALSGAGLLPKPSHERVRNILGSPLSGLSGGRTDIRPLVAELDRKLCATPELASLPGRFLFAFDDGRGDVAGEGADVAWRAITADSGAVLLAGADTGSRVPKGEAAAALIALAVTFQRIRGTAWRMRELGAEKVMALTGTAEPPLRAAAPPDIGEHDGVVVAAPVLGTVSSAELRVLGRRGAVVVTPWRTLVLSPEQAGAVPGLLTDPSAPLAGVSACAGSPGCARSLADVRADARSLSERGTGGRRVHFSGCERRCGRPSGDHADVLAEREGYRADGTWVATSDLAVTLRGRQ</sequence>
<name>A0A1G6LU97_9PSEU</name>
<dbReference type="AlphaFoldDB" id="A0A1G6LU97"/>
<dbReference type="STRING" id="530584.SAMN05421630_102220"/>
<keyword evidence="6" id="KW-0411">Iron-sulfur</keyword>
<keyword evidence="3" id="KW-0479">Metal-binding</keyword>
<dbReference type="PANTHER" id="PTHR32439">
    <property type="entry name" value="FERREDOXIN--NITRITE REDUCTASE, CHLOROPLASTIC"/>
    <property type="match status" value="1"/>
</dbReference>
<dbReference type="Gene3D" id="3.30.413.10">
    <property type="entry name" value="Sulfite Reductase Hemoprotein, domain 1"/>
    <property type="match status" value="2"/>
</dbReference>
<dbReference type="EMBL" id="FMZE01000002">
    <property type="protein sequence ID" value="SDC46769.1"/>
    <property type="molecule type" value="Genomic_DNA"/>
</dbReference>
<proteinExistence type="predicted"/>
<dbReference type="PANTHER" id="PTHR32439:SF9">
    <property type="entry name" value="BLR3264 PROTEIN"/>
    <property type="match status" value="1"/>
</dbReference>
<evidence type="ECO:0000256" key="5">
    <source>
        <dbReference type="ARBA" id="ARBA00023004"/>
    </source>
</evidence>
<dbReference type="SUPFAM" id="SSF55124">
    <property type="entry name" value="Nitrite/Sulfite reductase N-terminal domain-like"/>
    <property type="match status" value="1"/>
</dbReference>
<reference evidence="7 8" key="1">
    <citation type="submission" date="2016-10" db="EMBL/GenBank/DDBJ databases">
        <authorList>
            <person name="de Groot N.N."/>
        </authorList>
    </citation>
    <scope>NUCLEOTIDE SEQUENCE [LARGE SCALE GENOMIC DNA]</scope>
    <source>
        <strain evidence="7 8">CGMCC 4.5506</strain>
    </source>
</reference>
<keyword evidence="1" id="KW-0004">4Fe-4S</keyword>
<evidence type="ECO:0000313" key="7">
    <source>
        <dbReference type="EMBL" id="SDC46769.1"/>
    </source>
</evidence>
<evidence type="ECO:0000256" key="1">
    <source>
        <dbReference type="ARBA" id="ARBA00022485"/>
    </source>
</evidence>
<dbReference type="GO" id="GO:0046872">
    <property type="term" value="F:metal ion binding"/>
    <property type="evidence" value="ECO:0007669"/>
    <property type="project" value="UniProtKB-KW"/>
</dbReference>
<evidence type="ECO:0000256" key="3">
    <source>
        <dbReference type="ARBA" id="ARBA00022723"/>
    </source>
</evidence>
<dbReference type="InterPro" id="IPR005117">
    <property type="entry name" value="NiRdtase/SiRdtase_haem-b_fer"/>
</dbReference>
<keyword evidence="8" id="KW-1185">Reference proteome</keyword>
<accession>A0A1G6LU97</accession>
<evidence type="ECO:0000313" key="8">
    <source>
        <dbReference type="Proteomes" id="UP000199494"/>
    </source>
</evidence>
<dbReference type="Gene3D" id="3.90.480.10">
    <property type="entry name" value="Sulfite Reductase Hemoprotein,Domain 2"/>
    <property type="match status" value="1"/>
</dbReference>
<dbReference type="InterPro" id="IPR051329">
    <property type="entry name" value="NIR_SIR_4Fe-4S"/>
</dbReference>